<gene>
    <name evidence="1" type="ORF">ILYODFUR_019828</name>
</gene>
<comment type="caution">
    <text evidence="1">The sequence shown here is derived from an EMBL/GenBank/DDBJ whole genome shotgun (WGS) entry which is preliminary data.</text>
</comment>
<proteinExistence type="predicted"/>
<dbReference type="EMBL" id="JAHRIQ010002008">
    <property type="protein sequence ID" value="MEQ2221844.1"/>
    <property type="molecule type" value="Genomic_DNA"/>
</dbReference>
<accession>A0ABV0SMR4</accession>
<sequence length="133" mass="14943">MGQCCFNPKWQQNPKYGWVKLNSDNDHEAQCCLCQKPFKLWTMGLMALDSRMNSTKHVACATAHQQQAPIAQFCSKQGSTLTTSNVVTASNTEATTSSVVQPVNLRAHSPTLREEVIWILKTISEPPLIYFER</sequence>
<organism evidence="1 2">
    <name type="scientific">Ilyodon furcidens</name>
    <name type="common">goldbreast splitfin</name>
    <dbReference type="NCBI Taxonomy" id="33524"/>
    <lineage>
        <taxon>Eukaryota</taxon>
        <taxon>Metazoa</taxon>
        <taxon>Chordata</taxon>
        <taxon>Craniata</taxon>
        <taxon>Vertebrata</taxon>
        <taxon>Euteleostomi</taxon>
        <taxon>Actinopterygii</taxon>
        <taxon>Neopterygii</taxon>
        <taxon>Teleostei</taxon>
        <taxon>Neoteleostei</taxon>
        <taxon>Acanthomorphata</taxon>
        <taxon>Ovalentaria</taxon>
        <taxon>Atherinomorphae</taxon>
        <taxon>Cyprinodontiformes</taxon>
        <taxon>Goodeidae</taxon>
        <taxon>Ilyodon</taxon>
    </lineage>
</organism>
<dbReference type="Proteomes" id="UP001482620">
    <property type="component" value="Unassembled WGS sequence"/>
</dbReference>
<reference evidence="1 2" key="1">
    <citation type="submission" date="2021-06" db="EMBL/GenBank/DDBJ databases">
        <authorList>
            <person name="Palmer J.M."/>
        </authorList>
    </citation>
    <scope>NUCLEOTIDE SEQUENCE [LARGE SCALE GENOMIC DNA]</scope>
    <source>
        <strain evidence="2">if_2019</strain>
        <tissue evidence="1">Muscle</tissue>
    </source>
</reference>
<evidence type="ECO:0000313" key="2">
    <source>
        <dbReference type="Proteomes" id="UP001482620"/>
    </source>
</evidence>
<keyword evidence="2" id="KW-1185">Reference proteome</keyword>
<protein>
    <submittedName>
        <fullName evidence="1">Uncharacterized protein</fullName>
    </submittedName>
</protein>
<name>A0ABV0SMR4_9TELE</name>
<evidence type="ECO:0000313" key="1">
    <source>
        <dbReference type="EMBL" id="MEQ2221844.1"/>
    </source>
</evidence>